<dbReference type="Proteomes" id="UP000003100">
    <property type="component" value="Unassembled WGS sequence"/>
</dbReference>
<reference evidence="1 2" key="1">
    <citation type="submission" date="2009-01" db="EMBL/GenBank/DDBJ databases">
        <authorList>
            <person name="Fulton L."/>
            <person name="Clifton S."/>
            <person name="Fulton B."/>
            <person name="Xu J."/>
            <person name="Minx P."/>
            <person name="Pepin K.H."/>
            <person name="Johnson M."/>
            <person name="Bhonagiri V."/>
            <person name="Nash W.E."/>
            <person name="Mardis E.R."/>
            <person name="Wilson R.K."/>
        </authorList>
    </citation>
    <scope>NUCLEOTIDE SEQUENCE [LARGE SCALE GENOMIC DNA]</scope>
    <source>
        <strain evidence="2">DSM 10507 / JCM 14656 / S5a33</strain>
    </source>
</reference>
<dbReference type="GeneID" id="86822001"/>
<reference evidence="1 2" key="2">
    <citation type="submission" date="2009-02" db="EMBL/GenBank/DDBJ databases">
        <title>Draft genome sequence of Blautia hydrogenotrophica DSM 10507 (Ruminococcus hydrogenotrophicus DSM 10507).</title>
        <authorList>
            <person name="Sudarsanam P."/>
            <person name="Ley R."/>
            <person name="Guruge J."/>
            <person name="Turnbaugh P.J."/>
            <person name="Mahowald M."/>
            <person name="Liep D."/>
            <person name="Gordon J."/>
        </authorList>
    </citation>
    <scope>NUCLEOTIDE SEQUENCE [LARGE SCALE GENOMIC DNA]</scope>
    <source>
        <strain evidence="2">DSM 10507 / JCM 14656 / S5a33</strain>
    </source>
</reference>
<dbReference type="PANTHER" id="PTHR34070">
    <property type="entry name" value="ARMADILLO-TYPE FOLD"/>
    <property type="match status" value="1"/>
</dbReference>
<dbReference type="InterPro" id="IPR014825">
    <property type="entry name" value="DNA_alkylation"/>
</dbReference>
<evidence type="ECO:0000313" key="1">
    <source>
        <dbReference type="EMBL" id="EEG50245.1"/>
    </source>
</evidence>
<sequence>MTNQELRERLIMMSERDYQRFASSLIPNIEPDRVLGVRLPLLRKLAGELAREDWSGYLRDAWDGYFEETMLQGMVLGLVRAPLSKLEPYLRRFVPKIDNWSVCDSFCTGLKTARQEPEKMWEILETYLNSRQAYEVRFGVVMILKYYVNESYMERAFAWFDRIEHPDYYVKMAVAWAVSVYYPAYPQQTRAYLRDNCLDDFTYHKAIQKIRESLQVSKEEKEELKQWKRQG</sequence>
<evidence type="ECO:0000313" key="2">
    <source>
        <dbReference type="Proteomes" id="UP000003100"/>
    </source>
</evidence>
<dbReference type="Gene3D" id="1.25.10.90">
    <property type="match status" value="1"/>
</dbReference>
<protein>
    <recommendedName>
        <fullName evidence="3">DNA alkylation repair enzyme</fullName>
    </recommendedName>
</protein>
<dbReference type="eggNOG" id="COG4912">
    <property type="taxonomic scope" value="Bacteria"/>
</dbReference>
<dbReference type="EMBL" id="ACBZ01000034">
    <property type="protein sequence ID" value="EEG50245.1"/>
    <property type="molecule type" value="Genomic_DNA"/>
</dbReference>
<keyword evidence="2" id="KW-1185">Reference proteome</keyword>
<organism evidence="1 2">
    <name type="scientific">Blautia hydrogenotrophica (strain DSM 10507 / JCM 14656 / S5a33)</name>
    <name type="common">Ruminococcus hydrogenotrophicus</name>
    <dbReference type="NCBI Taxonomy" id="476272"/>
    <lineage>
        <taxon>Bacteria</taxon>
        <taxon>Bacillati</taxon>
        <taxon>Bacillota</taxon>
        <taxon>Clostridia</taxon>
        <taxon>Lachnospirales</taxon>
        <taxon>Lachnospiraceae</taxon>
        <taxon>Blautia</taxon>
    </lineage>
</organism>
<comment type="caution">
    <text evidence="1">The sequence shown here is derived from an EMBL/GenBank/DDBJ whole genome shotgun (WGS) entry which is preliminary data.</text>
</comment>
<dbReference type="Pfam" id="PF08713">
    <property type="entry name" value="DNA_alkylation"/>
    <property type="match status" value="1"/>
</dbReference>
<dbReference type="PANTHER" id="PTHR34070:SF1">
    <property type="entry name" value="DNA ALKYLATION REPAIR PROTEIN"/>
    <property type="match status" value="1"/>
</dbReference>
<proteinExistence type="predicted"/>
<gene>
    <name evidence="1" type="ORF">RUMHYD_00833</name>
</gene>
<dbReference type="SUPFAM" id="SSF48371">
    <property type="entry name" value="ARM repeat"/>
    <property type="match status" value="1"/>
</dbReference>
<evidence type="ECO:0008006" key="3">
    <source>
        <dbReference type="Google" id="ProtNLM"/>
    </source>
</evidence>
<accession>C0CJ16</accession>
<dbReference type="CDD" id="cd06561">
    <property type="entry name" value="AlkD_like"/>
    <property type="match status" value="1"/>
</dbReference>
<dbReference type="PATRIC" id="fig|476272.21.peg.3840"/>
<dbReference type="InterPro" id="IPR016024">
    <property type="entry name" value="ARM-type_fold"/>
</dbReference>
<dbReference type="AlphaFoldDB" id="C0CJ16"/>
<name>C0CJ16_BLAHS</name>
<dbReference type="HOGENOM" id="CLU_095329_0_0_9"/>
<dbReference type="RefSeq" id="WP_005946355.1">
    <property type="nucleotide sequence ID" value="NZ_CP136423.1"/>
</dbReference>